<sequence>MNRTGEEGTVPSRSKRFFEKGDYWYYSTREGVDIGPFDTLHEAEVGASDFIDFIIHAEPTIRETLGRYSSRAA</sequence>
<keyword evidence="3" id="KW-1185">Reference proteome</keyword>
<evidence type="ECO:0000313" key="2">
    <source>
        <dbReference type="EMBL" id="ACR13749.1"/>
    </source>
</evidence>
<dbReference type="Pfam" id="PF19837">
    <property type="entry name" value="DUF6316"/>
    <property type="match status" value="1"/>
</dbReference>
<dbReference type="HOGENOM" id="CLU_186662_0_0_6"/>
<reference evidence="2 3" key="1">
    <citation type="journal article" date="2009" name="PLoS ONE">
        <title>The complete genome of Teredinibacter turnerae T7901: an intracellular endosymbiont of marine wood-boring bivalves (shipworms).</title>
        <authorList>
            <person name="Yang J.C."/>
            <person name="Madupu R."/>
            <person name="Durkin A.S."/>
            <person name="Ekborg N.A."/>
            <person name="Pedamallu C.S."/>
            <person name="Hostetler J.B."/>
            <person name="Radune D."/>
            <person name="Toms B.S."/>
            <person name="Henrissat B."/>
            <person name="Coutinho P.M."/>
            <person name="Schwarz S."/>
            <person name="Field L."/>
            <person name="Trindade-Silva A.E."/>
            <person name="Soares C.A.G."/>
            <person name="Elshahawi S."/>
            <person name="Hanora A."/>
            <person name="Schmidt E.W."/>
            <person name="Haygood M.G."/>
            <person name="Posfai J."/>
            <person name="Benner J."/>
            <person name="Madinger C."/>
            <person name="Nove J."/>
            <person name="Anton B."/>
            <person name="Chaudhary K."/>
            <person name="Foster J."/>
            <person name="Holman A."/>
            <person name="Kumar S."/>
            <person name="Lessard P.A."/>
            <person name="Luyten Y.A."/>
            <person name="Slatko B."/>
            <person name="Wood N."/>
            <person name="Wu B."/>
            <person name="Teplitski M."/>
            <person name="Mougous J.D."/>
            <person name="Ward N."/>
            <person name="Eisen J.A."/>
            <person name="Badger J.H."/>
            <person name="Distel D.L."/>
        </authorList>
    </citation>
    <scope>NUCLEOTIDE SEQUENCE [LARGE SCALE GENOMIC DNA]</scope>
    <source>
        <strain evidence="3">ATCC 39867 / T7901</strain>
    </source>
</reference>
<proteinExistence type="predicted"/>
<evidence type="ECO:0000259" key="1">
    <source>
        <dbReference type="Pfam" id="PF19837"/>
    </source>
</evidence>
<dbReference type="KEGG" id="ttu:TERTU_4431"/>
<name>C5BJ29_TERTT</name>
<feature type="domain" description="DUF6316" evidence="1">
    <location>
        <begin position="3"/>
        <end position="53"/>
    </location>
</feature>
<dbReference type="GeneID" id="58407675"/>
<accession>C5BJ29</accession>
<organism evidence="2 3">
    <name type="scientific">Teredinibacter turnerae (strain ATCC 39867 / T7901)</name>
    <dbReference type="NCBI Taxonomy" id="377629"/>
    <lineage>
        <taxon>Bacteria</taxon>
        <taxon>Pseudomonadati</taxon>
        <taxon>Pseudomonadota</taxon>
        <taxon>Gammaproteobacteria</taxon>
        <taxon>Cellvibrionales</taxon>
        <taxon>Cellvibrionaceae</taxon>
        <taxon>Teredinibacter</taxon>
    </lineage>
</organism>
<dbReference type="RefSeq" id="WP_015819864.1">
    <property type="nucleotide sequence ID" value="NC_012997.1"/>
</dbReference>
<dbReference type="eggNOG" id="ENOG50334DR">
    <property type="taxonomic scope" value="Bacteria"/>
</dbReference>
<dbReference type="STRING" id="377629.TERTU_4431"/>
<dbReference type="OrthoDB" id="6199386at2"/>
<protein>
    <recommendedName>
        <fullName evidence="1">DUF6316 domain-containing protein</fullName>
    </recommendedName>
</protein>
<dbReference type="AlphaFoldDB" id="C5BJ29"/>
<gene>
    <name evidence="2" type="ordered locus">TERTU_4431</name>
</gene>
<dbReference type="Proteomes" id="UP000009080">
    <property type="component" value="Chromosome"/>
</dbReference>
<evidence type="ECO:0000313" key="3">
    <source>
        <dbReference type="Proteomes" id="UP000009080"/>
    </source>
</evidence>
<dbReference type="InterPro" id="IPR045630">
    <property type="entry name" value="DUF6316"/>
</dbReference>
<dbReference type="EMBL" id="CP001614">
    <property type="protein sequence ID" value="ACR13749.1"/>
    <property type="molecule type" value="Genomic_DNA"/>
</dbReference>